<name>A0A511DTJ4_9PSEU</name>
<dbReference type="Pfam" id="PF00441">
    <property type="entry name" value="Acyl-CoA_dh_1"/>
    <property type="match status" value="1"/>
</dbReference>
<dbReference type="GO" id="GO:0050660">
    <property type="term" value="F:flavin adenine dinucleotide binding"/>
    <property type="evidence" value="ECO:0007669"/>
    <property type="project" value="InterPro"/>
</dbReference>
<evidence type="ECO:0000259" key="9">
    <source>
        <dbReference type="Pfam" id="PF02771"/>
    </source>
</evidence>
<evidence type="ECO:0000313" key="11">
    <source>
        <dbReference type="Proteomes" id="UP000321685"/>
    </source>
</evidence>
<dbReference type="InterPro" id="IPR009075">
    <property type="entry name" value="AcylCo_DH/oxidase_C"/>
</dbReference>
<reference evidence="10 11" key="1">
    <citation type="submission" date="2019-07" db="EMBL/GenBank/DDBJ databases">
        <title>Whole genome shotgun sequence of Pseudonocardia sulfidoxydans NBRC 16205.</title>
        <authorList>
            <person name="Hosoyama A."/>
            <person name="Uohara A."/>
            <person name="Ohji S."/>
            <person name="Ichikawa N."/>
        </authorList>
    </citation>
    <scope>NUCLEOTIDE SEQUENCE [LARGE SCALE GENOMIC DNA]</scope>
    <source>
        <strain evidence="10 11">NBRC 16205</strain>
    </source>
</reference>
<feature type="domain" description="Acyl-CoA oxidase/dehydrogenase middle" evidence="8">
    <location>
        <begin position="128"/>
        <end position="220"/>
    </location>
</feature>
<dbReference type="InterPro" id="IPR046373">
    <property type="entry name" value="Acyl-CoA_Oxase/DH_mid-dom_sf"/>
</dbReference>
<evidence type="ECO:0000256" key="3">
    <source>
        <dbReference type="ARBA" id="ARBA00022630"/>
    </source>
</evidence>
<evidence type="ECO:0000256" key="4">
    <source>
        <dbReference type="ARBA" id="ARBA00022827"/>
    </source>
</evidence>
<dbReference type="InterPro" id="IPR037069">
    <property type="entry name" value="AcylCoA_DH/ox_N_sf"/>
</dbReference>
<sequence length="392" mass="41614">MRAGSAVRVHAAALREWLGRQGSDLDRYRSRPASGGLAAAVAQDRGLLRMLHDAGWSRAGWPEQAGGLGGSATLRAVLYDELAAAGIEVPEAFVILETLGPVLTAYAPDLAVRHLPTYLAGEELWGQGFSEPEAGSDLASLRTWARVDGDSFVLSGQKVWTTLGQFASHAAVLARTGPPDSGHRGLSMLWVDLAAPGVTVAPIAAASGRDEFAEMFFDGVRVPRSGLVGELDGGWAVAMYLLQYERGMYAWLRQAVLHRRLAETAAAAADRAGPVAHAAIGAAYLALTSLRARSRTTVARLAAGENPGPEISVDKILLSRAEQAVYDAVLATRQEALLVGDGPEETALREEWFYSRATSVFGGAVEVQRDIVADRVLRLPRAGANGERDGRG</sequence>
<dbReference type="Proteomes" id="UP000321685">
    <property type="component" value="Unassembled WGS sequence"/>
</dbReference>
<keyword evidence="4 6" id="KW-0274">FAD</keyword>
<dbReference type="Pfam" id="PF02770">
    <property type="entry name" value="Acyl-CoA_dh_M"/>
    <property type="match status" value="1"/>
</dbReference>
<dbReference type="Gene3D" id="1.20.140.10">
    <property type="entry name" value="Butyryl-CoA Dehydrogenase, subunit A, domain 3"/>
    <property type="match status" value="1"/>
</dbReference>
<comment type="similarity">
    <text evidence="2 6">Belongs to the acyl-CoA dehydrogenase family.</text>
</comment>
<protein>
    <submittedName>
        <fullName evidence="10">Acyl-CoA dehydrogenase</fullName>
    </submittedName>
</protein>
<keyword evidence="3 6" id="KW-0285">Flavoprotein</keyword>
<keyword evidence="11" id="KW-1185">Reference proteome</keyword>
<dbReference type="SUPFAM" id="SSF47203">
    <property type="entry name" value="Acyl-CoA dehydrogenase C-terminal domain-like"/>
    <property type="match status" value="1"/>
</dbReference>
<dbReference type="GO" id="GO:0016627">
    <property type="term" value="F:oxidoreductase activity, acting on the CH-CH group of donors"/>
    <property type="evidence" value="ECO:0007669"/>
    <property type="project" value="InterPro"/>
</dbReference>
<comment type="caution">
    <text evidence="10">The sequence shown here is derived from an EMBL/GenBank/DDBJ whole genome shotgun (WGS) entry which is preliminary data.</text>
</comment>
<evidence type="ECO:0000256" key="1">
    <source>
        <dbReference type="ARBA" id="ARBA00001974"/>
    </source>
</evidence>
<gene>
    <name evidence="10" type="ORF">PSU4_53520</name>
</gene>
<organism evidence="10 11">
    <name type="scientific">Pseudonocardia sulfidoxydans NBRC 16205</name>
    <dbReference type="NCBI Taxonomy" id="1223511"/>
    <lineage>
        <taxon>Bacteria</taxon>
        <taxon>Bacillati</taxon>
        <taxon>Actinomycetota</taxon>
        <taxon>Actinomycetes</taxon>
        <taxon>Pseudonocardiales</taxon>
        <taxon>Pseudonocardiaceae</taxon>
        <taxon>Pseudonocardia</taxon>
    </lineage>
</organism>
<comment type="cofactor">
    <cofactor evidence="1 6">
        <name>FAD</name>
        <dbReference type="ChEBI" id="CHEBI:57692"/>
    </cofactor>
</comment>
<evidence type="ECO:0000256" key="2">
    <source>
        <dbReference type="ARBA" id="ARBA00009347"/>
    </source>
</evidence>
<evidence type="ECO:0000256" key="6">
    <source>
        <dbReference type="RuleBase" id="RU362125"/>
    </source>
</evidence>
<evidence type="ECO:0000313" key="10">
    <source>
        <dbReference type="EMBL" id="GEL26398.1"/>
    </source>
</evidence>
<dbReference type="AlphaFoldDB" id="A0A511DTJ4"/>
<evidence type="ECO:0000259" key="7">
    <source>
        <dbReference type="Pfam" id="PF00441"/>
    </source>
</evidence>
<proteinExistence type="inferred from homology"/>
<feature type="domain" description="Acyl-CoA dehydrogenase/oxidase C-terminal" evidence="7">
    <location>
        <begin position="233"/>
        <end position="377"/>
    </location>
</feature>
<dbReference type="SUPFAM" id="SSF56645">
    <property type="entry name" value="Acyl-CoA dehydrogenase NM domain-like"/>
    <property type="match status" value="1"/>
</dbReference>
<accession>A0A511DTJ4</accession>
<dbReference type="InterPro" id="IPR006091">
    <property type="entry name" value="Acyl-CoA_Oxase/DH_mid-dom"/>
</dbReference>
<dbReference type="EMBL" id="BJVJ01000088">
    <property type="protein sequence ID" value="GEL26398.1"/>
    <property type="molecule type" value="Genomic_DNA"/>
</dbReference>
<evidence type="ECO:0000259" key="8">
    <source>
        <dbReference type="Pfam" id="PF02770"/>
    </source>
</evidence>
<dbReference type="InterPro" id="IPR036250">
    <property type="entry name" value="AcylCo_DH-like_C"/>
</dbReference>
<dbReference type="Pfam" id="PF02771">
    <property type="entry name" value="Acyl-CoA_dh_N"/>
    <property type="match status" value="1"/>
</dbReference>
<dbReference type="InterPro" id="IPR013786">
    <property type="entry name" value="AcylCoA_DH/ox_N"/>
</dbReference>
<dbReference type="InterPro" id="IPR052161">
    <property type="entry name" value="Mycobact_Acyl-CoA_DH"/>
</dbReference>
<dbReference type="Gene3D" id="1.10.540.10">
    <property type="entry name" value="Acyl-CoA dehydrogenase/oxidase, N-terminal domain"/>
    <property type="match status" value="1"/>
</dbReference>
<evidence type="ECO:0000256" key="5">
    <source>
        <dbReference type="ARBA" id="ARBA00023002"/>
    </source>
</evidence>
<dbReference type="GO" id="GO:0005886">
    <property type="term" value="C:plasma membrane"/>
    <property type="evidence" value="ECO:0007669"/>
    <property type="project" value="TreeGrafter"/>
</dbReference>
<dbReference type="InterPro" id="IPR009100">
    <property type="entry name" value="AcylCoA_DH/oxidase_NM_dom_sf"/>
</dbReference>
<feature type="domain" description="Acyl-CoA dehydrogenase/oxidase N-terminal" evidence="9">
    <location>
        <begin position="44"/>
        <end position="119"/>
    </location>
</feature>
<keyword evidence="5 6" id="KW-0560">Oxidoreductase</keyword>
<dbReference type="Gene3D" id="2.40.110.10">
    <property type="entry name" value="Butyryl-CoA Dehydrogenase, subunit A, domain 2"/>
    <property type="match status" value="1"/>
</dbReference>
<dbReference type="PANTHER" id="PTHR43292:SF3">
    <property type="entry name" value="ACYL-COA DEHYDROGENASE FADE29"/>
    <property type="match status" value="1"/>
</dbReference>
<dbReference type="PANTHER" id="PTHR43292">
    <property type="entry name" value="ACYL-COA DEHYDROGENASE"/>
    <property type="match status" value="1"/>
</dbReference>